<dbReference type="EMBL" id="PNYB01000031">
    <property type="protein sequence ID" value="PMS17129.1"/>
    <property type="molecule type" value="Genomic_DNA"/>
</dbReference>
<keyword evidence="2 4" id="KW-0808">Transferase</keyword>
<dbReference type="GO" id="GO:0008168">
    <property type="term" value="F:methyltransferase activity"/>
    <property type="evidence" value="ECO:0007669"/>
    <property type="project" value="UniProtKB-KW"/>
</dbReference>
<evidence type="ECO:0000256" key="1">
    <source>
        <dbReference type="ARBA" id="ARBA00022603"/>
    </source>
</evidence>
<reference evidence="4 5" key="1">
    <citation type="submission" date="2018-01" db="EMBL/GenBank/DDBJ databases">
        <title>Whole genome analyses suggest that Burkholderia sensu lato contains two further novel genera in the rhizoxinica-symbiotica group Mycetohabitans gen. nov., and Trinickia gen. nov.: implications for the evolution of diazotrophy and nodulation in the Burkholderiaceae.</title>
        <authorList>
            <person name="Estrada-de los Santos P."/>
            <person name="Palmer M."/>
            <person name="Chavez-Ramirez B."/>
            <person name="Beukes C."/>
            <person name="Steenkamp E.T."/>
            <person name="Hirsch A.M."/>
            <person name="Manyaka P."/>
            <person name="Maluk M."/>
            <person name="Lafos M."/>
            <person name="Crook M."/>
            <person name="Gross E."/>
            <person name="Simon M.F."/>
            <person name="Bueno dos Reis Junior F."/>
            <person name="Poole P.S."/>
            <person name="Venter S.N."/>
            <person name="James E.K."/>
        </authorList>
    </citation>
    <scope>NUCLEOTIDE SEQUENCE [LARGE SCALE GENOMIC DNA]</scope>
    <source>
        <strain evidence="4 5">GP25-8</strain>
    </source>
</reference>
<feature type="domain" description="Histidine-specific methyltransferase SAM-dependent" evidence="3">
    <location>
        <begin position="30"/>
        <end position="331"/>
    </location>
</feature>
<dbReference type="InterPro" id="IPR035094">
    <property type="entry name" value="EgtD"/>
</dbReference>
<dbReference type="GO" id="GO:0032259">
    <property type="term" value="P:methylation"/>
    <property type="evidence" value="ECO:0007669"/>
    <property type="project" value="UniProtKB-KW"/>
</dbReference>
<keyword evidence="5" id="KW-1185">Reference proteome</keyword>
<proteinExistence type="predicted"/>
<dbReference type="NCBIfam" id="TIGR03438">
    <property type="entry name" value="egtD_ergothio"/>
    <property type="match status" value="1"/>
</dbReference>
<dbReference type="PANTHER" id="PTHR43397">
    <property type="entry name" value="ERGOTHIONEINE BIOSYNTHESIS PROTEIN 1"/>
    <property type="match status" value="1"/>
</dbReference>
<dbReference type="AlphaFoldDB" id="A0A2N7VIZ8"/>
<dbReference type="Gene3D" id="3.40.50.150">
    <property type="entry name" value="Vaccinia Virus protein VP39"/>
    <property type="match status" value="1"/>
</dbReference>
<dbReference type="SUPFAM" id="SSF53335">
    <property type="entry name" value="S-adenosyl-L-methionine-dependent methyltransferases"/>
    <property type="match status" value="1"/>
</dbReference>
<name>A0A2N7VIZ8_9BURK</name>
<organism evidence="4 5">
    <name type="scientific">Trinickia soli</name>
    <dbReference type="NCBI Taxonomy" id="380675"/>
    <lineage>
        <taxon>Bacteria</taxon>
        <taxon>Pseudomonadati</taxon>
        <taxon>Pseudomonadota</taxon>
        <taxon>Betaproteobacteria</taxon>
        <taxon>Burkholderiales</taxon>
        <taxon>Burkholderiaceae</taxon>
        <taxon>Trinickia</taxon>
    </lineage>
</organism>
<dbReference type="PANTHER" id="PTHR43397:SF1">
    <property type="entry name" value="ERGOTHIONEINE BIOSYNTHESIS PROTEIN 1"/>
    <property type="match status" value="1"/>
</dbReference>
<dbReference type="InterPro" id="IPR029063">
    <property type="entry name" value="SAM-dependent_MTases_sf"/>
</dbReference>
<comment type="caution">
    <text evidence="4">The sequence shown here is derived from an EMBL/GenBank/DDBJ whole genome shotgun (WGS) entry which is preliminary data.</text>
</comment>
<evidence type="ECO:0000313" key="4">
    <source>
        <dbReference type="EMBL" id="PMS17129.1"/>
    </source>
</evidence>
<keyword evidence="1 4" id="KW-0489">Methyltransferase</keyword>
<dbReference type="InterPro" id="IPR051128">
    <property type="entry name" value="EgtD_Methyltrsf_superfamily"/>
</dbReference>
<dbReference type="PIRSF" id="PIRSF018005">
    <property type="entry name" value="UCP018005"/>
    <property type="match status" value="1"/>
</dbReference>
<dbReference type="InterPro" id="IPR017804">
    <property type="entry name" value="MeTrfase_EgtD-like"/>
</dbReference>
<accession>A0A2N7VIZ8</accession>
<gene>
    <name evidence="4" type="primary">egtD</name>
    <name evidence="4" type="ORF">C0Z19_24775</name>
</gene>
<sequence>MYETTDASALVGAAPPRRVQADLADNAFCRDLLEGLSQSPRKIAPKYFYDAQGSALFDRICELPEYYPTRTERRILERHGREIAHVMGPQADIIEFGAGSLEKIRIVLRSFEASALPRRYFPIDISGSHLEEAARRLHDECPWLQVRPVAADYMDEAQLSGLDASTGRRVGFFPGSTIGNFDAHEALAFLRLAARVLEGGGLLVGVDLVKDPQTLHRAYNDAQGVTAAFNLNLLRRANVELSADFDLREFAHYAFYEPRKQRIEMHLVSQCAQTVRVAGQNFRFEEGESLHTENSHKFTIEGFRKLAVAAGFRPGPVWTDEARLFSVHWLESPRRGAASE</sequence>
<evidence type="ECO:0000313" key="5">
    <source>
        <dbReference type="Proteomes" id="UP000235347"/>
    </source>
</evidence>
<protein>
    <submittedName>
        <fullName evidence="4">L-histidine N(Alpha)-methyltransferase</fullName>
    </submittedName>
</protein>
<dbReference type="Pfam" id="PF10017">
    <property type="entry name" value="Methyltransf_33"/>
    <property type="match status" value="1"/>
</dbReference>
<dbReference type="Proteomes" id="UP000235347">
    <property type="component" value="Unassembled WGS sequence"/>
</dbReference>
<dbReference type="InterPro" id="IPR019257">
    <property type="entry name" value="MeTrfase_dom"/>
</dbReference>
<evidence type="ECO:0000259" key="3">
    <source>
        <dbReference type="Pfam" id="PF10017"/>
    </source>
</evidence>
<evidence type="ECO:0000256" key="2">
    <source>
        <dbReference type="ARBA" id="ARBA00022679"/>
    </source>
</evidence>